<dbReference type="AlphaFoldDB" id="A0A1H7J8T7"/>
<dbReference type="Proteomes" id="UP000182321">
    <property type="component" value="Unassembled WGS sequence"/>
</dbReference>
<gene>
    <name evidence="1" type="ORF">SAMN02910377_01602</name>
</gene>
<sequence>MITQIKSNRPSVFYNNTGWPNHPTQTIVRMPTTEELISLIRSYIKSTEKALTKAPTGRIQLHTSKGYPRYYYYADNSATGKYVSANDILLISSICQRDYNLKILNALYNQLKRIEHKQQVNLPYELDQIYHSFKKGKQSMISPIISPIEDYIREWYSLTPACQNTFPTKTIYLTNKGEQVRSKSEKIIADKLQMMDIPYIYEPKIVINGISKYPDFFVLNVKTRESFIWEHFGLSDNPNYASQNLIKMALYEKNKLYMGRDVIPSFETQEQPLCAELIDDKIATFLLK</sequence>
<keyword evidence="2" id="KW-1185">Reference proteome</keyword>
<evidence type="ECO:0000313" key="1">
    <source>
        <dbReference type="EMBL" id="SEK71036.1"/>
    </source>
</evidence>
<dbReference type="EMBL" id="FNZX01000009">
    <property type="protein sequence ID" value="SEK71036.1"/>
    <property type="molecule type" value="Genomic_DNA"/>
</dbReference>
<dbReference type="RefSeq" id="WP_074790864.1">
    <property type="nucleotide sequence ID" value="NZ_FNZX01000009.1"/>
</dbReference>
<evidence type="ECO:0000313" key="2">
    <source>
        <dbReference type="Proteomes" id="UP000182321"/>
    </source>
</evidence>
<reference evidence="2" key="1">
    <citation type="submission" date="2016-10" db="EMBL/GenBank/DDBJ databases">
        <authorList>
            <person name="Varghese N."/>
        </authorList>
    </citation>
    <scope>NUCLEOTIDE SEQUENCE [LARGE SCALE GENOMIC DNA]</scope>
    <source>
        <strain evidence="2">ACV-9</strain>
    </source>
</reference>
<name>A0A1H7J8T7_9FIRM</name>
<protein>
    <submittedName>
        <fullName evidence="1">Uncharacterized protein</fullName>
    </submittedName>
</protein>
<proteinExistence type="predicted"/>
<accession>A0A1H7J8T7</accession>
<organism evidence="1 2">
    <name type="scientific">Pseudobutyrivibrio ruminis</name>
    <dbReference type="NCBI Taxonomy" id="46206"/>
    <lineage>
        <taxon>Bacteria</taxon>
        <taxon>Bacillati</taxon>
        <taxon>Bacillota</taxon>
        <taxon>Clostridia</taxon>
        <taxon>Lachnospirales</taxon>
        <taxon>Lachnospiraceae</taxon>
        <taxon>Pseudobutyrivibrio</taxon>
    </lineage>
</organism>